<feature type="domain" description="HSA" evidence="12">
    <location>
        <begin position="842"/>
        <end position="914"/>
    </location>
</feature>
<evidence type="ECO:0000256" key="1">
    <source>
        <dbReference type="ARBA" id="ARBA00004123"/>
    </source>
</evidence>
<dbReference type="InterPro" id="IPR014012">
    <property type="entry name" value="HSA_dom"/>
</dbReference>
<feature type="region of interest" description="Disordered" evidence="9">
    <location>
        <begin position="1771"/>
        <end position="1947"/>
    </location>
</feature>
<evidence type="ECO:0000256" key="4">
    <source>
        <dbReference type="ARBA" id="ARBA00022806"/>
    </source>
</evidence>
<feature type="compositionally biased region" description="Basic and acidic residues" evidence="9">
    <location>
        <begin position="3509"/>
        <end position="3522"/>
    </location>
</feature>
<feature type="region of interest" description="Disordered" evidence="9">
    <location>
        <begin position="367"/>
        <end position="396"/>
    </location>
</feature>
<dbReference type="InterPro" id="IPR038718">
    <property type="entry name" value="SNF2-like_sf"/>
</dbReference>
<dbReference type="InterPro" id="IPR027417">
    <property type="entry name" value="P-loop_NTPase"/>
</dbReference>
<reference evidence="13 14" key="1">
    <citation type="submission" date="2019-01" db="EMBL/GenBank/DDBJ databases">
        <title>Sequencing of cultivated peanut Arachis hypogaea provides insights into genome evolution and oil improvement.</title>
        <authorList>
            <person name="Chen X."/>
        </authorList>
    </citation>
    <scope>NUCLEOTIDE SEQUENCE [LARGE SCALE GENOMIC DNA]</scope>
    <source>
        <strain evidence="14">cv. Fuhuasheng</strain>
        <tissue evidence="13">Leaves</tissue>
    </source>
</reference>
<dbReference type="InterPro" id="IPR049730">
    <property type="entry name" value="SNF2/RAD54-like_C"/>
</dbReference>
<dbReference type="SMART" id="SM00487">
    <property type="entry name" value="DEXDc"/>
    <property type="match status" value="1"/>
</dbReference>
<evidence type="ECO:0000259" key="12">
    <source>
        <dbReference type="PROSITE" id="PS51204"/>
    </source>
</evidence>
<feature type="compositionally biased region" description="Polar residues" evidence="9">
    <location>
        <begin position="581"/>
        <end position="590"/>
    </location>
</feature>
<feature type="compositionally biased region" description="Basic and acidic residues" evidence="9">
    <location>
        <begin position="460"/>
        <end position="470"/>
    </location>
</feature>
<dbReference type="PROSITE" id="PS51192">
    <property type="entry name" value="HELICASE_ATP_BIND_1"/>
    <property type="match status" value="1"/>
</dbReference>
<feature type="compositionally biased region" description="Basic and acidic residues" evidence="9">
    <location>
        <begin position="1842"/>
        <end position="1851"/>
    </location>
</feature>
<feature type="region of interest" description="Disordered" evidence="9">
    <location>
        <begin position="3147"/>
        <end position="3168"/>
    </location>
</feature>
<dbReference type="InterPro" id="IPR014001">
    <property type="entry name" value="Helicase_ATP-bd"/>
</dbReference>
<feature type="region of interest" description="Disordered" evidence="9">
    <location>
        <begin position="556"/>
        <end position="590"/>
    </location>
</feature>
<dbReference type="GO" id="GO:0042393">
    <property type="term" value="F:histone binding"/>
    <property type="evidence" value="ECO:0007669"/>
    <property type="project" value="InterPro"/>
</dbReference>
<dbReference type="PANTHER" id="PTHR10799">
    <property type="entry name" value="SNF2/RAD54 HELICASE FAMILY"/>
    <property type="match status" value="1"/>
</dbReference>
<feature type="compositionally biased region" description="Polar residues" evidence="9">
    <location>
        <begin position="131"/>
        <end position="141"/>
    </location>
</feature>
<feature type="compositionally biased region" description="Basic and acidic residues" evidence="9">
    <location>
        <begin position="209"/>
        <end position="229"/>
    </location>
</feature>
<evidence type="ECO:0000256" key="6">
    <source>
        <dbReference type="ARBA" id="ARBA00023015"/>
    </source>
</evidence>
<accession>A0A445DK19</accession>
<evidence type="ECO:0000256" key="2">
    <source>
        <dbReference type="ARBA" id="ARBA00022741"/>
    </source>
</evidence>
<evidence type="ECO:0000256" key="5">
    <source>
        <dbReference type="ARBA" id="ARBA00022840"/>
    </source>
</evidence>
<dbReference type="SMART" id="SM01314">
    <property type="entry name" value="SnAC"/>
    <property type="match status" value="1"/>
</dbReference>
<feature type="compositionally biased region" description="Polar residues" evidence="9">
    <location>
        <begin position="2187"/>
        <end position="2200"/>
    </location>
</feature>
<keyword evidence="2" id="KW-0547">Nucleotide-binding</keyword>
<dbReference type="SMART" id="SM00951">
    <property type="entry name" value="QLQ"/>
    <property type="match status" value="1"/>
</dbReference>
<evidence type="ECO:0000256" key="7">
    <source>
        <dbReference type="ARBA" id="ARBA00023163"/>
    </source>
</evidence>
<evidence type="ECO:0000256" key="3">
    <source>
        <dbReference type="ARBA" id="ARBA00022801"/>
    </source>
</evidence>
<feature type="domain" description="Helicase C-terminal" evidence="11">
    <location>
        <begin position="1355"/>
        <end position="1532"/>
    </location>
</feature>
<feature type="region of interest" description="Disordered" evidence="9">
    <location>
        <begin position="460"/>
        <end position="512"/>
    </location>
</feature>
<dbReference type="FunFam" id="3.40.50.300:FF:000871">
    <property type="entry name" value="Chromatin structure-remodeling complex protein SYD"/>
    <property type="match status" value="1"/>
</dbReference>
<dbReference type="Pfam" id="PF00176">
    <property type="entry name" value="SNF2-rel_dom"/>
    <property type="match status" value="1"/>
</dbReference>
<evidence type="ECO:0008006" key="15">
    <source>
        <dbReference type="Google" id="ProtNLM"/>
    </source>
</evidence>
<feature type="compositionally biased region" description="Polar residues" evidence="9">
    <location>
        <begin position="472"/>
        <end position="483"/>
    </location>
</feature>
<organism evidence="13 14">
    <name type="scientific">Arachis hypogaea</name>
    <name type="common">Peanut</name>
    <dbReference type="NCBI Taxonomy" id="3818"/>
    <lineage>
        <taxon>Eukaryota</taxon>
        <taxon>Viridiplantae</taxon>
        <taxon>Streptophyta</taxon>
        <taxon>Embryophyta</taxon>
        <taxon>Tracheophyta</taxon>
        <taxon>Spermatophyta</taxon>
        <taxon>Magnoliopsida</taxon>
        <taxon>eudicotyledons</taxon>
        <taxon>Gunneridae</taxon>
        <taxon>Pentapetalae</taxon>
        <taxon>rosids</taxon>
        <taxon>fabids</taxon>
        <taxon>Fabales</taxon>
        <taxon>Fabaceae</taxon>
        <taxon>Papilionoideae</taxon>
        <taxon>50 kb inversion clade</taxon>
        <taxon>dalbergioids sensu lato</taxon>
        <taxon>Dalbergieae</taxon>
        <taxon>Pterocarpus clade</taxon>
        <taxon>Arachis</taxon>
    </lineage>
</organism>
<dbReference type="CDD" id="cd17996">
    <property type="entry name" value="DEXHc_SMARCA2_SMARCA4"/>
    <property type="match status" value="1"/>
</dbReference>
<dbReference type="GO" id="GO:0004386">
    <property type="term" value="F:helicase activity"/>
    <property type="evidence" value="ECO:0007669"/>
    <property type="project" value="UniProtKB-KW"/>
</dbReference>
<protein>
    <recommendedName>
        <fullName evidence="15">Chromatin structure-remodeling complex protein</fullName>
    </recommendedName>
</protein>
<evidence type="ECO:0000313" key="14">
    <source>
        <dbReference type="Proteomes" id="UP000289738"/>
    </source>
</evidence>
<dbReference type="PROSITE" id="PS51194">
    <property type="entry name" value="HELICASE_CTER"/>
    <property type="match status" value="1"/>
</dbReference>
<keyword evidence="4" id="KW-0347">Helicase</keyword>
<dbReference type="InterPro" id="IPR029295">
    <property type="entry name" value="SnAC"/>
</dbReference>
<dbReference type="Gene3D" id="3.40.50.10810">
    <property type="entry name" value="Tandem AAA-ATPase domain"/>
    <property type="match status" value="1"/>
</dbReference>
<sequence length="3536" mass="384274">MGFQVGDMQGTIPVTLGLSKQHSFLSLKSLARFFILFGVHFSSSPIRINEMASSQNVELEAAKFLHKLIQDSKDEPAKLATKLYVILQHMKSSGKEHSMPYQVISRAMETVINQHNLDIEALKSSRPPSGAGSSQIGTSQAVGVATDSRAGLPENVMPKLDSFASGRPPVSPSSGAPDHYQGSAAQRSGQSFDHGSPCSLDSRSANSQSHDRRDTTNLDKQVNQKDGKKATSKRKRGDTLSPAEPHVDISSRLDQRNTANTRKGKMTKAESSDGLPVRSGELTNFNRVPSSSQMQRANQEGPTKIGNPVPCAPNSKYPEDTEVSSAHIASGKLQGAHPMVHGGMGVATSAYAMTESVLSSSMRHGGMLGHDSGSSTTSADEHKIGQTDRHSSNSEITMLRQGVPPRDMARSTISGSSGVPFKEQQLKQLRAQCLVFLAFRNGLAPKQLHLEIALGTAFSREGKDHTDHKGKSQSSVELGTSSGAMMPFGGLNNMRQPDNNNSSGSPSAGKSLEATSFCKGTESAIMTGDKGILSEERKHLLAVKKVELEKQIQERAGAQASSATSFQQQDSSSTKGDVDSGNLQVGLSNRPSSVIGLNKQMNPEINGFTGFASSDEASEGPSQVSSLQHELPIERRDNVVNQFQNIVNSGGSRNHHSLNHLTYALKEHWKPVPGTGIDPQGASLMKDADLLAKNVSSDGFKTVPVNDASRHDATFSTDIEGNGRLPPPKYTMSGRWIMDQQKKRLLVQQNWVQKQQKTKQIMTTCFLKLKENVSSSEDISAKTKSVIELKKLQLLDLQRRLRSDFLNDFFKPITTEMEQLKSVKKHRHGRRVKQLERYEHKMREERQKRIRERQKEFFSEIEVHKEKLDDVFKIKRERWKGVNRYVKEYHKRKERIHREKIDRIQREKINLLKINDVEGYLRMVQDAKSDRVKQLLKETEKYLQKLGSKLQEAKTAAGRFEHDIDEAQCGSFLDKSESTLENEDEGDQAKAKQPSCLKGGKLREYQMNGLRWLVSLYNNHLNGILADEMGLGKTVQVISLICYLMESKNDRGPFLVVVPSSVLPGWDSEINFWAPDVHKIVYAGPPEERRRLFKDRIVHQKFNVLLTTYEYLMNKHDRPKLSKIHWHYIIIDEGHRIKNASCKLNADLKHYQSSHRLLLTGTPLQNNLEELWALLNFLLPNIFNSSEDFSQWFNKPFESAGDNSPDEALLSEEENLLIINRLHQVLRPFVLRRLKHKNQFRISVLLALRIEMFFCGIALFNEILSLKVENELPEKIERLVRCEASAYQKLLMKRVEENLGSIGTTKARSVHNSVMELRNICNHPYLSQLHAEEVDNFIPRHYLPPIIRLCGKLEMLDRILPKLKAADHRVLFFSTMTRLLDVMEEYLTLKQHRYLRLDGHTSGGDRGALIDLFNQPGSPYFIFLLSIRAGGVGVNLQAADTVDLQAQARAHRIGQKKDVLVLRFETVQTVEEQVRASAEHKLGVANQSITAGFFDNNTSAEDRREYLESLLRECKKEEAAPVLDDDALNDLLARSEAEIDVFEAVDQKRREDEMATWKKLVSGPATDGSEPIPTLPSRLVTDEDLKQFYEAMKIFDVSKDDVASNGIKRKSGTPGGLDTQHYGRGKRAREVRSYEEQWTEEEFDKMCKAESPGSPKVMEEVIESNCKTNASSFAATASVTETAVVPPVAPATSSLGSLPVHKVKDITPPAKRGRGRPRRITSDKLPVTAVPLATSGTVEVDMQVKEGTLLGQVVLSTPESISHSSEVIGVSGPAQQSATGVSPNLTTPPNSQAEGTTVSVPIQTRGQGRKSQGGGEATRRRGKKQVLVLPPVSGVSIGPDLKMNEQLEHKPLNPSAGEAISQGDTVSSSATVQHSSTEPGSVTLSSGGDNKSGVGIALSSQQPLPLSSVTPVPQTVPTYPSVPIQNDGQHQKPQNGSGAPRRRGKKKAMVLPIPDVSGSQNLHLTSNLQSSSGNVLHDKATELKSLQDSLVQESHSVVQDHASHSIVDKDLKSTEVSGDIANKALVESTTEDNTKRSPGLEIEKVQNSDMHGSASIHLSNTLVLENSRNKSFCDSTLPVTEVTRDQQLEAKTHHCDEASKPDTFPVHSTKETKGSSNKAVEPMAAQAVPNASDNAYPSISGSESIQPCPPESMPVKRQGRKTQNRVEPPRRRGRKSSSASPVVSDSLATQDPNLNNDFQKSSVESSVGKVATDVAQAQAFQILLPSGGAAHDLNTKEGAAISSLNKQQKVAPGRVDSAPVSSDKITAFGRMQNVNDVARVMKEVFSGTCLPKPKAADSAAGELLKTNTTIDSMNTQLNADKAGYDITNSEAACLTPGIAVNIQEKESEGEFNNQKLEDKASSDIPNTGAVDVSNNMCLRDKTGKEHDKQSEVSDMQILESKENSDMPTTGAVNRNERQLEETSTTLYLEGKAASDKPTTGVVDAFNFQFSENKTDSDMSATEAEFLVSDLPVNTHEKQSVEALNIRNLEDKASLDILTTEAACPDLDHAVNKYDKEVMEASNIQILEDKVNSDMPTAGVVVTSNDQFLEVKAGMDEPTSGAACLTSDLSINQREQLEEASSIQKPDVESSSDVPATGGVSASNIQCSEDKPYSEISAGEDGCATVDLAVNGKEKQSEEESNIQNLGNKISSDMPTTGALCLTPIIPTDGNVQLSEPPSDQEITALNEPLPSAMEVDTPICDDIKEKQDHIQHCTKTCSNQSEVEVLDATPLSSAVRTECLSESCTKSSPLASSGENMSDQPQVIPSCPLTPTVSKELVNSPISKSCEINYRNEVNCSMQDSDLLERESQITVGNNSQNALELAIEQNALSPSETEATNVALSGKYLDALKHAELHEKPLVKSCSQSLSEGKMNMGDFICEQPVSAVDISSNIDPVPKENVIAAAAIGDTNVDSSVVCPMNIDTSVSNQVTIVQDNEIVTKSCRQDVDTSSADEVEKIIDQSPDEPVDRSVLQQTSGSKAVANSSVDASQSVLVEEGTISETAILPSSSFSIDDNKVSSKTCAISNSETLEEAMEEGATDRSEFLPPEKGAEESCRNATEVPSTVPVLLQESIDSEGDHRDQGKSQVGGIPENHETGMLAAPKTSEGGNEVETFSDKGPLGSSDAWDESKGLADMENQTEAIQNHAAEIDVPCTSASGDKAKGEPKGLADMENQAEAIQNRSAEMDVLCLSASGVKAEGESKEVADMENRAEAIQNCAAEMDVPCTSAPGDKAEGESKGLADMENLAEAIQDCAAEMHVPCVSSPGDKAEGEYKGLADMENEVETIESCAAEMEVSCSSASGDKAEGENVLVGTKEKILVSEDTEAFAVDETDVSNGGPAVPETTSANGAPLPCSSLRVGEPFVGHDTKGTETGVANHDNQAIRQNALKDAEECSSSAAADIIEKSSPQKDVIESSPLLPLETSVDGVPPPCSSVAEGERVESLSDEALVDSAVKLGTKNSEASQDNLVLQENALNEMEKTLPSATEDRVAVCSPEKDNLTTACSEAPQESEKYENVQNRSEEEPGQSSVAEETKKD</sequence>
<dbReference type="InterPro" id="IPR001650">
    <property type="entry name" value="Helicase_C-like"/>
</dbReference>
<feature type="compositionally biased region" description="Low complexity" evidence="9">
    <location>
        <begin position="2176"/>
        <end position="2186"/>
    </location>
</feature>
<keyword evidence="14" id="KW-1185">Reference proteome</keyword>
<dbReference type="Proteomes" id="UP000289738">
    <property type="component" value="Chromosome A04"/>
</dbReference>
<feature type="compositionally biased region" description="Basic and acidic residues" evidence="9">
    <location>
        <begin position="379"/>
        <end position="392"/>
    </location>
</feature>
<keyword evidence="6" id="KW-0805">Transcription regulation</keyword>
<feature type="region of interest" description="Disordered" evidence="9">
    <location>
        <begin position="1606"/>
        <end position="1630"/>
    </location>
</feature>
<dbReference type="GO" id="GO:0005524">
    <property type="term" value="F:ATP binding"/>
    <property type="evidence" value="ECO:0007669"/>
    <property type="project" value="UniProtKB-KW"/>
</dbReference>
<feature type="region of interest" description="Disordered" evidence="9">
    <location>
        <begin position="122"/>
        <end position="310"/>
    </location>
</feature>
<proteinExistence type="predicted"/>
<feature type="region of interest" description="Disordered" evidence="9">
    <location>
        <begin position="2091"/>
        <end position="2200"/>
    </location>
</feature>
<dbReference type="STRING" id="3818.A0A445DK19"/>
<dbReference type="Pfam" id="PF00271">
    <property type="entry name" value="Helicase_C"/>
    <property type="match status" value="1"/>
</dbReference>
<dbReference type="PROSITE" id="PS51204">
    <property type="entry name" value="HSA"/>
    <property type="match status" value="1"/>
</dbReference>
<evidence type="ECO:0000256" key="8">
    <source>
        <dbReference type="ARBA" id="ARBA00023242"/>
    </source>
</evidence>
<feature type="compositionally biased region" description="Polar residues" evidence="9">
    <location>
        <begin position="2129"/>
        <end position="2145"/>
    </location>
</feature>
<dbReference type="SUPFAM" id="SSF52540">
    <property type="entry name" value="P-loop containing nucleoside triphosphate hydrolases"/>
    <property type="match status" value="2"/>
</dbReference>
<dbReference type="FunFam" id="3.40.50.10810:FF:000016">
    <property type="entry name" value="Chromatin structure-remodeling complex protein SYD"/>
    <property type="match status" value="1"/>
</dbReference>
<name>A0A445DK19_ARAHY</name>
<feature type="compositionally biased region" description="Basic and acidic residues" evidence="9">
    <location>
        <begin position="245"/>
        <end position="255"/>
    </location>
</feature>
<feature type="compositionally biased region" description="Low complexity" evidence="9">
    <location>
        <begin position="556"/>
        <end position="573"/>
    </location>
</feature>
<comment type="subcellular location">
    <subcellularLocation>
        <location evidence="1">Nucleus</location>
    </subcellularLocation>
</comment>
<evidence type="ECO:0000313" key="13">
    <source>
        <dbReference type="EMBL" id="RYR63554.1"/>
    </source>
</evidence>
<feature type="region of interest" description="Disordered" evidence="9">
    <location>
        <begin position="3328"/>
        <end position="3378"/>
    </location>
</feature>
<feature type="region of interest" description="Disordered" evidence="9">
    <location>
        <begin position="3499"/>
        <end position="3536"/>
    </location>
</feature>
<feature type="compositionally biased region" description="Polar residues" evidence="9">
    <location>
        <begin position="2576"/>
        <end position="2606"/>
    </location>
</feature>
<feature type="compositionally biased region" description="Polar residues" evidence="9">
    <location>
        <begin position="281"/>
        <end position="301"/>
    </location>
</feature>
<dbReference type="InterPro" id="IPR014978">
    <property type="entry name" value="Gln-Leu-Gln_QLQ"/>
</dbReference>
<dbReference type="CDD" id="cd18793">
    <property type="entry name" value="SF2_C_SNF"/>
    <property type="match status" value="1"/>
</dbReference>
<gene>
    <name evidence="13" type="ORF">Ahy_A04g021361</name>
</gene>
<keyword evidence="3" id="KW-0378">Hydrolase</keyword>
<dbReference type="GO" id="GO:0048731">
    <property type="term" value="P:system development"/>
    <property type="evidence" value="ECO:0007669"/>
    <property type="project" value="UniProtKB-ARBA"/>
</dbReference>
<feature type="region of interest" description="Disordered" evidence="9">
    <location>
        <begin position="3029"/>
        <end position="3131"/>
    </location>
</feature>
<dbReference type="EMBL" id="SDMP01000004">
    <property type="protein sequence ID" value="RYR63554.1"/>
    <property type="molecule type" value="Genomic_DNA"/>
</dbReference>
<keyword evidence="5" id="KW-0067">ATP-binding</keyword>
<dbReference type="GO" id="GO:0005634">
    <property type="term" value="C:nucleus"/>
    <property type="evidence" value="ECO:0007669"/>
    <property type="project" value="UniProtKB-SubCell"/>
</dbReference>
<feature type="compositionally biased region" description="Polar residues" evidence="9">
    <location>
        <begin position="1773"/>
        <end position="1810"/>
    </location>
</feature>
<dbReference type="InterPro" id="IPR000330">
    <property type="entry name" value="SNF2_N"/>
</dbReference>
<feature type="domain" description="Helicase ATP-binding" evidence="10">
    <location>
        <begin position="1014"/>
        <end position="1181"/>
    </location>
</feature>
<feature type="region of interest" description="Disordered" evidence="9">
    <location>
        <begin position="2576"/>
        <end position="2607"/>
    </location>
</feature>
<evidence type="ECO:0000259" key="11">
    <source>
        <dbReference type="PROSITE" id="PS51194"/>
    </source>
</evidence>
<feature type="compositionally biased region" description="Polar residues" evidence="9">
    <location>
        <begin position="1862"/>
        <end position="1889"/>
    </location>
</feature>
<feature type="compositionally biased region" description="Basic and acidic residues" evidence="9">
    <location>
        <begin position="2091"/>
        <end position="2100"/>
    </location>
</feature>
<dbReference type="SMART" id="SM00490">
    <property type="entry name" value="HELICc"/>
    <property type="match status" value="1"/>
</dbReference>
<feature type="compositionally biased region" description="Low complexity" evidence="9">
    <location>
        <begin position="1898"/>
        <end position="1923"/>
    </location>
</feature>
<dbReference type="Gene3D" id="3.40.50.300">
    <property type="entry name" value="P-loop containing nucleotide triphosphate hydrolases"/>
    <property type="match status" value="1"/>
</dbReference>
<feature type="compositionally biased region" description="Polar residues" evidence="9">
    <location>
        <begin position="493"/>
        <end position="508"/>
    </location>
</feature>
<dbReference type="Pfam" id="PF14619">
    <property type="entry name" value="SnAC"/>
    <property type="match status" value="1"/>
</dbReference>
<evidence type="ECO:0000256" key="9">
    <source>
        <dbReference type="SAM" id="MobiDB-lite"/>
    </source>
</evidence>
<dbReference type="GO" id="GO:0016787">
    <property type="term" value="F:hydrolase activity"/>
    <property type="evidence" value="ECO:0007669"/>
    <property type="project" value="UniProtKB-KW"/>
</dbReference>
<feature type="compositionally biased region" description="Basic and acidic residues" evidence="9">
    <location>
        <begin position="3158"/>
        <end position="3168"/>
    </location>
</feature>
<keyword evidence="7" id="KW-0804">Transcription</keyword>
<dbReference type="GO" id="GO:0006355">
    <property type="term" value="P:regulation of DNA-templated transcription"/>
    <property type="evidence" value="ECO:0007669"/>
    <property type="project" value="InterPro"/>
</dbReference>
<feature type="compositionally biased region" description="Polar residues" evidence="9">
    <location>
        <begin position="183"/>
        <end position="208"/>
    </location>
</feature>
<feature type="compositionally biased region" description="Polar residues" evidence="9">
    <location>
        <begin position="1924"/>
        <end position="1937"/>
    </location>
</feature>
<comment type="caution">
    <text evidence="13">The sequence shown here is derived from an EMBL/GenBank/DDBJ whole genome shotgun (WGS) entry which is preliminary data.</text>
</comment>
<evidence type="ECO:0000259" key="10">
    <source>
        <dbReference type="PROSITE" id="PS51192"/>
    </source>
</evidence>
<keyword evidence="8" id="KW-0539">Nucleus</keyword>